<organism evidence="1">
    <name type="scientific">marine sediment metagenome</name>
    <dbReference type="NCBI Taxonomy" id="412755"/>
    <lineage>
        <taxon>unclassified sequences</taxon>
        <taxon>metagenomes</taxon>
        <taxon>ecological metagenomes</taxon>
    </lineage>
</organism>
<comment type="caution">
    <text evidence="1">The sequence shown here is derived from an EMBL/GenBank/DDBJ whole genome shotgun (WGS) entry which is preliminary data.</text>
</comment>
<evidence type="ECO:0000313" key="1">
    <source>
        <dbReference type="EMBL" id="GAF76884.1"/>
    </source>
</evidence>
<reference evidence="1" key="1">
    <citation type="journal article" date="2014" name="Front. Microbiol.">
        <title>High frequency of phylogenetically diverse reductive dehalogenase-homologous genes in deep subseafloor sedimentary metagenomes.</title>
        <authorList>
            <person name="Kawai M."/>
            <person name="Futagami T."/>
            <person name="Toyoda A."/>
            <person name="Takaki Y."/>
            <person name="Nishi S."/>
            <person name="Hori S."/>
            <person name="Arai W."/>
            <person name="Tsubouchi T."/>
            <person name="Morono Y."/>
            <person name="Uchiyama I."/>
            <person name="Ito T."/>
            <person name="Fujiyama A."/>
            <person name="Inagaki F."/>
            <person name="Takami H."/>
        </authorList>
    </citation>
    <scope>NUCLEOTIDE SEQUENCE</scope>
    <source>
        <strain evidence="1">Expedition CK06-06</strain>
    </source>
</reference>
<feature type="non-terminal residue" evidence="1">
    <location>
        <position position="36"/>
    </location>
</feature>
<dbReference type="EMBL" id="BARS01009597">
    <property type="protein sequence ID" value="GAF76884.1"/>
    <property type="molecule type" value="Genomic_DNA"/>
</dbReference>
<dbReference type="AlphaFoldDB" id="X0S7A1"/>
<gene>
    <name evidence="1" type="ORF">S01H1_18013</name>
</gene>
<protein>
    <submittedName>
        <fullName evidence="1">Uncharacterized protein</fullName>
    </submittedName>
</protein>
<name>X0S7A1_9ZZZZ</name>
<sequence length="36" mass="3913">MMTLQDALVAYKTYARAEGKSPKTVAWVASSVGYFA</sequence>
<accession>X0S7A1</accession>
<proteinExistence type="predicted"/>